<evidence type="ECO:0000313" key="3">
    <source>
        <dbReference type="Proteomes" id="UP000309038"/>
    </source>
</evidence>
<name>A0A4S4KMK2_9APHY</name>
<feature type="compositionally biased region" description="Polar residues" evidence="1">
    <location>
        <begin position="208"/>
        <end position="222"/>
    </location>
</feature>
<protein>
    <submittedName>
        <fullName evidence="2">Uncharacterized protein</fullName>
    </submittedName>
</protein>
<sequence length="602" mass="66478">MVDTRTSNATAHPAQVQIAGKRKRRTAAQMKVAREAEEAGKVLDVEKSAKQDLLMHRIAELENELVEGRAAARPPSPIRANLVVQNPGKGGPSASRNAAKNLETPANSSQSAQPFPLSQPRTKYTRAEIATMRAALSTPTRKGAGVQGKMLVIPGQGGGGGKRKSEGNVSSSNKKAKPPPHSGFRKDYAAGSSSKGKGIQVDKVRTEGVSSTQSTGSLLANDNDSDSAIEDFDDFSDGEFDEGDGVKVEGEAIVISSDDDGEGGNNVPGRQLLFGHRMTTEGMVHILDDQSSEVGELDEIRPWPRLADREAARKPVRSDLPIPYDQHKKFVKIYIRRVLRWLGEQPATFNMAYTDLLRPMQDAWDLTFPDFPHQIDLRGATYDITLQKTYDWRSAIGRSAIEIVTAYFQKRTDLRTDIDRTIWVEEMVKKGNKLPFVYARTEKMPDGNGPLILECLATHLRLTDIAGEVPDLTVRPVGALAIVATAIERAITGFRTGQLAKQHKRFGYLYWGKTSIRYLHNTETRIRYRTWRIIIIRSRRSIAPAAAHAEFTDITSKLPDADDDDYVLDDYTDDEWEGEDGGEMGTTMIVDAEAGEERTADD</sequence>
<organism evidence="2 3">
    <name type="scientific">Hermanssonia centrifuga</name>
    <dbReference type="NCBI Taxonomy" id="98765"/>
    <lineage>
        <taxon>Eukaryota</taxon>
        <taxon>Fungi</taxon>
        <taxon>Dikarya</taxon>
        <taxon>Basidiomycota</taxon>
        <taxon>Agaricomycotina</taxon>
        <taxon>Agaricomycetes</taxon>
        <taxon>Polyporales</taxon>
        <taxon>Meruliaceae</taxon>
        <taxon>Hermanssonia</taxon>
    </lineage>
</organism>
<keyword evidence="3" id="KW-1185">Reference proteome</keyword>
<dbReference type="AlphaFoldDB" id="A0A4S4KMK2"/>
<gene>
    <name evidence="2" type="ORF">EW026_g4169</name>
</gene>
<evidence type="ECO:0000256" key="1">
    <source>
        <dbReference type="SAM" id="MobiDB-lite"/>
    </source>
</evidence>
<feature type="compositionally biased region" description="Polar residues" evidence="1">
    <location>
        <begin position="1"/>
        <end position="10"/>
    </location>
</feature>
<feature type="region of interest" description="Disordered" evidence="1">
    <location>
        <begin position="136"/>
        <end position="230"/>
    </location>
</feature>
<dbReference type="EMBL" id="SGPJ01000142">
    <property type="protein sequence ID" value="THG97929.1"/>
    <property type="molecule type" value="Genomic_DNA"/>
</dbReference>
<feature type="region of interest" description="Disordered" evidence="1">
    <location>
        <begin position="1"/>
        <end position="28"/>
    </location>
</feature>
<evidence type="ECO:0000313" key="2">
    <source>
        <dbReference type="EMBL" id="THG97929.1"/>
    </source>
</evidence>
<proteinExistence type="predicted"/>
<comment type="caution">
    <text evidence="2">The sequence shown here is derived from an EMBL/GenBank/DDBJ whole genome shotgun (WGS) entry which is preliminary data.</text>
</comment>
<dbReference type="Proteomes" id="UP000309038">
    <property type="component" value="Unassembled WGS sequence"/>
</dbReference>
<reference evidence="2 3" key="1">
    <citation type="submission" date="2019-02" db="EMBL/GenBank/DDBJ databases">
        <title>Genome sequencing of the rare red list fungi Phlebia centrifuga.</title>
        <authorList>
            <person name="Buettner E."/>
            <person name="Kellner H."/>
        </authorList>
    </citation>
    <scope>NUCLEOTIDE SEQUENCE [LARGE SCALE GENOMIC DNA]</scope>
    <source>
        <strain evidence="2 3">DSM 108282</strain>
    </source>
</reference>
<feature type="region of interest" description="Disordered" evidence="1">
    <location>
        <begin position="77"/>
        <end position="121"/>
    </location>
</feature>
<feature type="compositionally biased region" description="Polar residues" evidence="1">
    <location>
        <begin position="94"/>
        <end position="113"/>
    </location>
</feature>
<accession>A0A4S4KMK2</accession>